<comment type="caution">
    <text evidence="1">The sequence shown here is derived from an EMBL/GenBank/DDBJ whole genome shotgun (WGS) entry which is preliminary data.</text>
</comment>
<name>A0AAV4DW90_9GAST</name>
<evidence type="ECO:0000313" key="1">
    <source>
        <dbReference type="EMBL" id="GFO48330.1"/>
    </source>
</evidence>
<sequence>MRDQITAESKVKHKLSQGHSSLLVTDPRLSSVSISSTLLLSTPPCMSAGGTVANENASELVRTSSSLVQSSSLPASSEQILVLKKKTPRGLDPVVLLGLVEAALLLK</sequence>
<keyword evidence="2" id="KW-1185">Reference proteome</keyword>
<dbReference type="AlphaFoldDB" id="A0AAV4DW90"/>
<proteinExistence type="predicted"/>
<dbReference type="Proteomes" id="UP000735302">
    <property type="component" value="Unassembled WGS sequence"/>
</dbReference>
<organism evidence="1 2">
    <name type="scientific">Plakobranchus ocellatus</name>
    <dbReference type="NCBI Taxonomy" id="259542"/>
    <lineage>
        <taxon>Eukaryota</taxon>
        <taxon>Metazoa</taxon>
        <taxon>Spiralia</taxon>
        <taxon>Lophotrochozoa</taxon>
        <taxon>Mollusca</taxon>
        <taxon>Gastropoda</taxon>
        <taxon>Heterobranchia</taxon>
        <taxon>Euthyneura</taxon>
        <taxon>Panpulmonata</taxon>
        <taxon>Sacoglossa</taxon>
        <taxon>Placobranchoidea</taxon>
        <taxon>Plakobranchidae</taxon>
        <taxon>Plakobranchus</taxon>
    </lineage>
</organism>
<reference evidence="1 2" key="1">
    <citation type="journal article" date="2021" name="Elife">
        <title>Chloroplast acquisition without the gene transfer in kleptoplastic sea slugs, Plakobranchus ocellatus.</title>
        <authorList>
            <person name="Maeda T."/>
            <person name="Takahashi S."/>
            <person name="Yoshida T."/>
            <person name="Shimamura S."/>
            <person name="Takaki Y."/>
            <person name="Nagai Y."/>
            <person name="Toyoda A."/>
            <person name="Suzuki Y."/>
            <person name="Arimoto A."/>
            <person name="Ishii H."/>
            <person name="Satoh N."/>
            <person name="Nishiyama T."/>
            <person name="Hasebe M."/>
            <person name="Maruyama T."/>
            <person name="Minagawa J."/>
            <person name="Obokata J."/>
            <person name="Shigenobu S."/>
        </authorList>
    </citation>
    <scope>NUCLEOTIDE SEQUENCE [LARGE SCALE GENOMIC DNA]</scope>
</reference>
<protein>
    <submittedName>
        <fullName evidence="1">Uncharacterized protein</fullName>
    </submittedName>
</protein>
<gene>
    <name evidence="1" type="ORF">PoB_007483500</name>
</gene>
<evidence type="ECO:0000313" key="2">
    <source>
        <dbReference type="Proteomes" id="UP000735302"/>
    </source>
</evidence>
<dbReference type="EMBL" id="BLXT01008388">
    <property type="protein sequence ID" value="GFO48330.1"/>
    <property type="molecule type" value="Genomic_DNA"/>
</dbReference>
<accession>A0AAV4DW90</accession>